<dbReference type="NCBIfam" id="NF004283">
    <property type="entry name" value="PRK05692.1"/>
    <property type="match status" value="1"/>
</dbReference>
<dbReference type="RefSeq" id="WP_342807257.1">
    <property type="nucleotide sequence ID" value="NZ_JAOPJZ010000003.1"/>
</dbReference>
<dbReference type="AlphaFoldDB" id="A0AAP2Z755"/>
<dbReference type="Proteomes" id="UP001321047">
    <property type="component" value="Unassembled WGS sequence"/>
</dbReference>
<evidence type="ECO:0000259" key="4">
    <source>
        <dbReference type="PROSITE" id="PS50991"/>
    </source>
</evidence>
<dbReference type="Gene3D" id="3.20.20.70">
    <property type="entry name" value="Aldolase class I"/>
    <property type="match status" value="1"/>
</dbReference>
<evidence type="ECO:0000256" key="3">
    <source>
        <dbReference type="ARBA" id="ARBA00023239"/>
    </source>
</evidence>
<evidence type="ECO:0000313" key="6">
    <source>
        <dbReference type="Proteomes" id="UP001321047"/>
    </source>
</evidence>
<dbReference type="EMBL" id="JAOPJZ010000003">
    <property type="protein sequence ID" value="MCU4751448.1"/>
    <property type="molecule type" value="Genomic_DNA"/>
</dbReference>
<comment type="similarity">
    <text evidence="1">Belongs to the HMG-CoA lyase family.</text>
</comment>
<dbReference type="PANTHER" id="PTHR42738">
    <property type="entry name" value="HYDROXYMETHYLGLUTARYL-COA LYASE"/>
    <property type="match status" value="1"/>
</dbReference>
<dbReference type="GO" id="GO:0046951">
    <property type="term" value="P:ketone body biosynthetic process"/>
    <property type="evidence" value="ECO:0007669"/>
    <property type="project" value="TreeGrafter"/>
</dbReference>
<dbReference type="SUPFAM" id="SSF51569">
    <property type="entry name" value="Aldolase"/>
    <property type="match status" value="1"/>
</dbReference>
<dbReference type="Pfam" id="PF00682">
    <property type="entry name" value="HMGL-like"/>
    <property type="match status" value="1"/>
</dbReference>
<dbReference type="GO" id="GO:0004419">
    <property type="term" value="F:hydroxymethylglutaryl-CoA lyase activity"/>
    <property type="evidence" value="ECO:0007669"/>
    <property type="project" value="TreeGrafter"/>
</dbReference>
<dbReference type="CDD" id="cd07938">
    <property type="entry name" value="DRE_TIM_HMGL"/>
    <property type="match status" value="1"/>
</dbReference>
<name>A0AAP2Z755_9EURY</name>
<evidence type="ECO:0000256" key="2">
    <source>
        <dbReference type="ARBA" id="ARBA00022723"/>
    </source>
</evidence>
<keyword evidence="3 5" id="KW-0456">Lyase</keyword>
<dbReference type="PROSITE" id="PS50991">
    <property type="entry name" value="PYR_CT"/>
    <property type="match status" value="1"/>
</dbReference>
<dbReference type="GO" id="GO:0046872">
    <property type="term" value="F:metal ion binding"/>
    <property type="evidence" value="ECO:0007669"/>
    <property type="project" value="UniProtKB-KW"/>
</dbReference>
<dbReference type="PANTHER" id="PTHR42738:SF7">
    <property type="entry name" value="HYDROXYMETHYLGLUTARYL-COA LYASE"/>
    <property type="match status" value="1"/>
</dbReference>
<sequence length="320" mass="34276">MPLDLPAHGRIVEMLPRDGFQRYPEFIPTETKIEMIDALSTTGVDEIEITSFTHPKAVPALRDAGEVAAGITRHNDVTYRALVPNDVGMERAIEADLDKVNALVVISDGYRTKNQGGMTLEENLEQIRRIVELAEGTGIEVEAGLGTSFFCPYDGQIPQERTLGVVDAVLEAGVDEVTLATTMGMADPRSVTELLEALYDAHPDADVGLHLHDTNGMSLANTLAAMQCGVDRFDTSVCGLGGGTILPGGLGDVGNTPSEDLVNMFHDMGVHTNVNDARLREVARDVADRLELGTPSHVLMGGTRDQVLETAASSESPSKQ</sequence>
<dbReference type="GO" id="GO:0006552">
    <property type="term" value="P:L-leucine catabolic process"/>
    <property type="evidence" value="ECO:0007669"/>
    <property type="project" value="TreeGrafter"/>
</dbReference>
<comment type="caution">
    <text evidence="5">The sequence shown here is derived from an EMBL/GenBank/DDBJ whole genome shotgun (WGS) entry which is preliminary data.</text>
</comment>
<accession>A0AAP2Z755</accession>
<dbReference type="InterPro" id="IPR013785">
    <property type="entry name" value="Aldolase_TIM"/>
</dbReference>
<organism evidence="5 6">
    <name type="scientific">Natronosalvus hydrolyticus</name>
    <dbReference type="NCBI Taxonomy" id="2979988"/>
    <lineage>
        <taxon>Archaea</taxon>
        <taxon>Methanobacteriati</taxon>
        <taxon>Methanobacteriota</taxon>
        <taxon>Stenosarchaea group</taxon>
        <taxon>Halobacteria</taxon>
        <taxon>Halobacteriales</taxon>
        <taxon>Natrialbaceae</taxon>
        <taxon>Natronosalvus</taxon>
    </lineage>
</organism>
<protein>
    <submittedName>
        <fullName evidence="5">Hydroxymethylglutaryl-CoA lyase</fullName>
    </submittedName>
</protein>
<dbReference type="InterPro" id="IPR000891">
    <property type="entry name" value="PYR_CT"/>
</dbReference>
<proteinExistence type="inferred from homology"/>
<gene>
    <name evidence="5" type="ORF">OB919_05560</name>
</gene>
<reference evidence="5 6" key="1">
    <citation type="submission" date="2022-09" db="EMBL/GenBank/DDBJ databases">
        <title>Enrichment on poylsaccharides allowed isolation of novel metabolic and taxonomic groups of Haloarchaea.</title>
        <authorList>
            <person name="Sorokin D.Y."/>
            <person name="Elcheninov A.G."/>
            <person name="Khizhniak T.V."/>
            <person name="Kolganova T.V."/>
            <person name="Kublanov I.V."/>
        </authorList>
    </citation>
    <scope>NUCLEOTIDE SEQUENCE [LARGE SCALE GENOMIC DNA]</scope>
    <source>
        <strain evidence="5 6">AArc-curdl1</strain>
    </source>
</reference>
<dbReference type="InterPro" id="IPR043594">
    <property type="entry name" value="HMGL"/>
</dbReference>
<keyword evidence="6" id="KW-1185">Reference proteome</keyword>
<keyword evidence="2" id="KW-0479">Metal-binding</keyword>
<feature type="domain" description="Pyruvate carboxyltransferase" evidence="4">
    <location>
        <begin position="9"/>
        <end position="280"/>
    </location>
</feature>
<evidence type="ECO:0000256" key="1">
    <source>
        <dbReference type="ARBA" id="ARBA00009405"/>
    </source>
</evidence>
<evidence type="ECO:0000313" key="5">
    <source>
        <dbReference type="EMBL" id="MCU4751448.1"/>
    </source>
</evidence>